<evidence type="ECO:0000313" key="5">
    <source>
        <dbReference type="EMBL" id="KAI7741748.1"/>
    </source>
</evidence>
<feature type="region of interest" description="Disordered" evidence="3">
    <location>
        <begin position="108"/>
        <end position="151"/>
    </location>
</feature>
<feature type="compositionally biased region" description="Basic and acidic residues" evidence="3">
    <location>
        <begin position="1"/>
        <end position="17"/>
    </location>
</feature>
<dbReference type="GO" id="GO:0003723">
    <property type="term" value="F:RNA binding"/>
    <property type="evidence" value="ECO:0007669"/>
    <property type="project" value="TreeGrafter"/>
</dbReference>
<dbReference type="PROSITE" id="PS51192">
    <property type="entry name" value="HELICASE_ATP_BIND_1"/>
    <property type="match status" value="1"/>
</dbReference>
<evidence type="ECO:0000256" key="3">
    <source>
        <dbReference type="SAM" id="MobiDB-lite"/>
    </source>
</evidence>
<evidence type="ECO:0000256" key="1">
    <source>
        <dbReference type="ARBA" id="ARBA00012552"/>
    </source>
</evidence>
<dbReference type="SUPFAM" id="SSF52540">
    <property type="entry name" value="P-loop containing nucleoside triphosphate hydrolases"/>
    <property type="match status" value="1"/>
</dbReference>
<feature type="domain" description="Helicase ATP-binding" evidence="4">
    <location>
        <begin position="252"/>
        <end position="395"/>
    </location>
</feature>
<dbReference type="InterPro" id="IPR027417">
    <property type="entry name" value="P-loop_NTPase"/>
</dbReference>
<dbReference type="SMART" id="SM00487">
    <property type="entry name" value="DEXDc"/>
    <property type="match status" value="1"/>
</dbReference>
<evidence type="ECO:0000256" key="2">
    <source>
        <dbReference type="ARBA" id="ARBA00047984"/>
    </source>
</evidence>
<feature type="non-terminal residue" evidence="5">
    <location>
        <position position="1"/>
    </location>
</feature>
<sequence length="395" mass="44806">MEAKDSDQISSEAKDMEGVSLPQKRCLYNSTDTIQDSLRPIKKPRKISDETRTRFQQFLDEFHKSNDEEYTFEPSLSRYERAEVHKLWRAMGANRCLTLYKLKVEGQTKTKTKKRTETKTKTKTKPKPKPKPKPKTKPKTKTKPKAKSTEVKRPITPFAFSEEGKTVLRDFFSFYPPGDNGEAEKVAVTSSKNPDKIPLRTDDMFSKAPTTKVKIAKKLKAVVARIQSDVKLKQITEDRSKLPIASFKDVIISTVESNQLVLISGETGCGKTTQVPQYLLDYMWSKGEECKIVCTQPRRISAVSVSERIATERGEPIGQSVGYKIRMDKKGGRNSSIVFCTNGVLLRILVRTGNSLATKEKSAKMVKDAFPDITHIIVDEIHERDRFSDFMLTII</sequence>
<dbReference type="Pfam" id="PF00270">
    <property type="entry name" value="DEAD"/>
    <property type="match status" value="1"/>
</dbReference>
<comment type="catalytic activity">
    <reaction evidence="2">
        <text>ATP + H2O = ADP + phosphate + H(+)</text>
        <dbReference type="Rhea" id="RHEA:13065"/>
        <dbReference type="ChEBI" id="CHEBI:15377"/>
        <dbReference type="ChEBI" id="CHEBI:15378"/>
        <dbReference type="ChEBI" id="CHEBI:30616"/>
        <dbReference type="ChEBI" id="CHEBI:43474"/>
        <dbReference type="ChEBI" id="CHEBI:456216"/>
        <dbReference type="EC" id="3.6.4.13"/>
    </reaction>
</comment>
<evidence type="ECO:0000259" key="4">
    <source>
        <dbReference type="PROSITE" id="PS51192"/>
    </source>
</evidence>
<dbReference type="Gene3D" id="3.40.50.300">
    <property type="entry name" value="P-loop containing nucleotide triphosphate hydrolases"/>
    <property type="match status" value="1"/>
</dbReference>
<dbReference type="GO" id="GO:0003724">
    <property type="term" value="F:RNA helicase activity"/>
    <property type="evidence" value="ECO:0007669"/>
    <property type="project" value="UniProtKB-EC"/>
</dbReference>
<protein>
    <recommendedName>
        <fullName evidence="1">RNA helicase</fullName>
        <ecNumber evidence="1">3.6.4.13</ecNumber>
    </recommendedName>
</protein>
<evidence type="ECO:0000313" key="6">
    <source>
        <dbReference type="Proteomes" id="UP001206925"/>
    </source>
</evidence>
<comment type="caution">
    <text evidence="5">The sequence shown here is derived from an EMBL/GenBank/DDBJ whole genome shotgun (WGS) entry which is preliminary data.</text>
</comment>
<accession>A0AAD5GJ77</accession>
<dbReference type="CDD" id="cd17917">
    <property type="entry name" value="DEXHc_RHA-like"/>
    <property type="match status" value="1"/>
</dbReference>
<dbReference type="PANTHER" id="PTHR18934:SF213">
    <property type="entry name" value="3'-5' RNA HELICASE YTHDC2"/>
    <property type="match status" value="1"/>
</dbReference>
<feature type="region of interest" description="Disordered" evidence="3">
    <location>
        <begin position="1"/>
        <end position="22"/>
    </location>
</feature>
<dbReference type="InterPro" id="IPR011545">
    <property type="entry name" value="DEAD/DEAH_box_helicase_dom"/>
</dbReference>
<organism evidence="5 6">
    <name type="scientific">Ambrosia artemisiifolia</name>
    <name type="common">Common ragweed</name>
    <dbReference type="NCBI Taxonomy" id="4212"/>
    <lineage>
        <taxon>Eukaryota</taxon>
        <taxon>Viridiplantae</taxon>
        <taxon>Streptophyta</taxon>
        <taxon>Embryophyta</taxon>
        <taxon>Tracheophyta</taxon>
        <taxon>Spermatophyta</taxon>
        <taxon>Magnoliopsida</taxon>
        <taxon>eudicotyledons</taxon>
        <taxon>Gunneridae</taxon>
        <taxon>Pentapetalae</taxon>
        <taxon>asterids</taxon>
        <taxon>campanulids</taxon>
        <taxon>Asterales</taxon>
        <taxon>Asteraceae</taxon>
        <taxon>Asteroideae</taxon>
        <taxon>Heliantheae alliance</taxon>
        <taxon>Heliantheae</taxon>
        <taxon>Ambrosia</taxon>
    </lineage>
</organism>
<dbReference type="EC" id="3.6.4.13" evidence="1"/>
<dbReference type="Gene3D" id="3.30.1370.50">
    <property type="entry name" value="R3H-like domain"/>
    <property type="match status" value="1"/>
</dbReference>
<feature type="compositionally biased region" description="Basic residues" evidence="3">
    <location>
        <begin position="121"/>
        <end position="146"/>
    </location>
</feature>
<keyword evidence="6" id="KW-1185">Reference proteome</keyword>
<dbReference type="AlphaFoldDB" id="A0AAD5GJ77"/>
<dbReference type="SUPFAM" id="SSF82708">
    <property type="entry name" value="R3H domain"/>
    <property type="match status" value="1"/>
</dbReference>
<dbReference type="InterPro" id="IPR036867">
    <property type="entry name" value="R3H_dom_sf"/>
</dbReference>
<reference evidence="5" key="1">
    <citation type="submission" date="2022-06" db="EMBL/GenBank/DDBJ databases">
        <title>Uncovering the hologenomic basis of an extraordinary plant invasion.</title>
        <authorList>
            <person name="Bieker V.C."/>
            <person name="Martin M.D."/>
            <person name="Gilbert T."/>
            <person name="Hodgins K."/>
            <person name="Battlay P."/>
            <person name="Petersen B."/>
            <person name="Wilson J."/>
        </authorList>
    </citation>
    <scope>NUCLEOTIDE SEQUENCE</scope>
    <source>
        <strain evidence="5">AA19_3_7</strain>
        <tissue evidence="5">Leaf</tissue>
    </source>
</reference>
<gene>
    <name evidence="5" type="ORF">M8C21_000592</name>
</gene>
<dbReference type="PANTHER" id="PTHR18934">
    <property type="entry name" value="ATP-DEPENDENT RNA HELICASE"/>
    <property type="match status" value="1"/>
</dbReference>
<proteinExistence type="predicted"/>
<dbReference type="InterPro" id="IPR014001">
    <property type="entry name" value="Helicase_ATP-bd"/>
</dbReference>
<dbReference type="Proteomes" id="UP001206925">
    <property type="component" value="Unassembled WGS sequence"/>
</dbReference>
<dbReference type="EMBL" id="JAMZMK010008134">
    <property type="protein sequence ID" value="KAI7741748.1"/>
    <property type="molecule type" value="Genomic_DNA"/>
</dbReference>
<name>A0AAD5GJ77_AMBAR</name>
<dbReference type="GO" id="GO:0005524">
    <property type="term" value="F:ATP binding"/>
    <property type="evidence" value="ECO:0007669"/>
    <property type="project" value="InterPro"/>
</dbReference>